<reference evidence="2" key="1">
    <citation type="journal article" date="2018" name="BMC Genomics">
        <title>Genomic insights into host adaptation between the wheat stripe rust pathogen (Puccinia striiformis f. sp. tritici) and the barley stripe rust pathogen (Puccinia striiformis f. sp. hordei).</title>
        <authorList>
            <person name="Xia C."/>
            <person name="Wang M."/>
            <person name="Yin C."/>
            <person name="Cornejo O.E."/>
            <person name="Hulbert S.H."/>
            <person name="Chen X."/>
        </authorList>
    </citation>
    <scope>NUCLEOTIDE SEQUENCE [LARGE SCALE GENOMIC DNA]</scope>
    <source>
        <strain evidence="2">93-210</strain>
    </source>
</reference>
<sequence length="118" mass="12913">MCPVTDPSANLSSIAEATDDFPAQAKKLNWMLPLAKDTHQTYIDHDCTMDSQGYPILPNRSTKFVLQPGDKFENFGSFDVPKVGLYITSLALGLLCATMIYVNTLALLQPAEGKLKSC</sequence>
<protein>
    <submittedName>
        <fullName evidence="1">Uncharacterized protein</fullName>
    </submittedName>
</protein>
<accession>A0ACC0ELA9</accession>
<dbReference type="EMBL" id="CM045869">
    <property type="protein sequence ID" value="KAI7954711.1"/>
    <property type="molecule type" value="Genomic_DNA"/>
</dbReference>
<organism evidence="1 2">
    <name type="scientific">Puccinia striiformis f. sp. tritici</name>
    <dbReference type="NCBI Taxonomy" id="168172"/>
    <lineage>
        <taxon>Eukaryota</taxon>
        <taxon>Fungi</taxon>
        <taxon>Dikarya</taxon>
        <taxon>Basidiomycota</taxon>
        <taxon>Pucciniomycotina</taxon>
        <taxon>Pucciniomycetes</taxon>
        <taxon>Pucciniales</taxon>
        <taxon>Pucciniaceae</taxon>
        <taxon>Puccinia</taxon>
    </lineage>
</organism>
<dbReference type="Proteomes" id="UP001060170">
    <property type="component" value="Chromosome 5"/>
</dbReference>
<comment type="caution">
    <text evidence="1">The sequence shown here is derived from an EMBL/GenBank/DDBJ whole genome shotgun (WGS) entry which is preliminary data.</text>
</comment>
<gene>
    <name evidence="1" type="ORF">MJO28_005111</name>
</gene>
<reference evidence="2" key="2">
    <citation type="journal article" date="2018" name="Mol. Plant Microbe Interact.">
        <title>Genome sequence resources for the wheat stripe rust pathogen (Puccinia striiformis f. sp. tritici) and the barley stripe rust pathogen (Puccinia striiformis f. sp. hordei).</title>
        <authorList>
            <person name="Xia C."/>
            <person name="Wang M."/>
            <person name="Yin C."/>
            <person name="Cornejo O.E."/>
            <person name="Hulbert S.H."/>
            <person name="Chen X."/>
        </authorList>
    </citation>
    <scope>NUCLEOTIDE SEQUENCE [LARGE SCALE GENOMIC DNA]</scope>
    <source>
        <strain evidence="2">93-210</strain>
    </source>
</reference>
<evidence type="ECO:0000313" key="2">
    <source>
        <dbReference type="Proteomes" id="UP001060170"/>
    </source>
</evidence>
<keyword evidence="2" id="KW-1185">Reference proteome</keyword>
<proteinExistence type="predicted"/>
<evidence type="ECO:0000313" key="1">
    <source>
        <dbReference type="EMBL" id="KAI7954711.1"/>
    </source>
</evidence>
<reference evidence="1 2" key="3">
    <citation type="journal article" date="2022" name="Microbiol. Spectr.">
        <title>Folding features and dynamics of 3D genome architecture in plant fungal pathogens.</title>
        <authorList>
            <person name="Xia C."/>
        </authorList>
    </citation>
    <scope>NUCLEOTIDE SEQUENCE [LARGE SCALE GENOMIC DNA]</scope>
    <source>
        <strain evidence="1 2">93-210</strain>
    </source>
</reference>
<name>A0ACC0ELA9_9BASI</name>